<accession>A0A160VFQ2</accession>
<protein>
    <submittedName>
        <fullName evidence="1">Uncharacterized protein</fullName>
    </submittedName>
</protein>
<name>A0A160VFQ2_9ZZZZ</name>
<evidence type="ECO:0000313" key="1">
    <source>
        <dbReference type="EMBL" id="CUV09363.1"/>
    </source>
</evidence>
<proteinExistence type="predicted"/>
<sequence>MFLALWMDQHPNIDKVALLAFDTTNPGLPWKMPPLKL</sequence>
<gene>
    <name evidence="1" type="ORF">MGWOODY_Mmi1744</name>
</gene>
<reference evidence="1" key="1">
    <citation type="submission" date="2015-10" db="EMBL/GenBank/DDBJ databases">
        <authorList>
            <person name="Gilbert D.G."/>
        </authorList>
    </citation>
    <scope>NUCLEOTIDE SEQUENCE</scope>
</reference>
<organism evidence="1">
    <name type="scientific">hydrothermal vent metagenome</name>
    <dbReference type="NCBI Taxonomy" id="652676"/>
    <lineage>
        <taxon>unclassified sequences</taxon>
        <taxon>metagenomes</taxon>
        <taxon>ecological metagenomes</taxon>
    </lineage>
</organism>
<dbReference type="AlphaFoldDB" id="A0A160VFQ2"/>
<dbReference type="EMBL" id="FAXC01000228">
    <property type="protein sequence ID" value="CUV09363.1"/>
    <property type="molecule type" value="Genomic_DNA"/>
</dbReference>